<dbReference type="Pfam" id="PF01636">
    <property type="entry name" value="APH"/>
    <property type="match status" value="1"/>
</dbReference>
<proteinExistence type="predicted"/>
<name>A0A6J5YK86_9ZZZZ</name>
<evidence type="ECO:0000313" key="4">
    <source>
        <dbReference type="EMBL" id="CAB4574738.1"/>
    </source>
</evidence>
<evidence type="ECO:0000313" key="9">
    <source>
        <dbReference type="EMBL" id="CAB5072433.1"/>
    </source>
</evidence>
<dbReference type="InterPro" id="IPR011009">
    <property type="entry name" value="Kinase-like_dom_sf"/>
</dbReference>
<evidence type="ECO:0000313" key="8">
    <source>
        <dbReference type="EMBL" id="CAB4989041.1"/>
    </source>
</evidence>
<dbReference type="EMBL" id="CAEZTY010000001">
    <property type="protein sequence ID" value="CAB4574738.1"/>
    <property type="molecule type" value="Genomic_DNA"/>
</dbReference>
<gene>
    <name evidence="4" type="ORF">UFOPK1762_00059</name>
    <name evidence="5" type="ORF">UFOPK1906_00038</name>
    <name evidence="6" type="ORF">UFOPK2624_00065</name>
    <name evidence="2" type="ORF">UFOPK3331_00009</name>
    <name evidence="7" type="ORF">UFOPK3785_00043</name>
    <name evidence="8" type="ORF">UFOPK3927_01191</name>
    <name evidence="3" type="ORF">UFOPK4201_01871</name>
    <name evidence="9" type="ORF">UFOPK4371_00009</name>
</gene>
<feature type="domain" description="Aminoglycoside phosphotransferase" evidence="1">
    <location>
        <begin position="80"/>
        <end position="278"/>
    </location>
</feature>
<sequence>MNRSSAPLELDVVLSPEWLTSTLGAPVADVVITERIDNLASKVRFKVAYQGAGRTDDLDAFCVKGYFLPESASWCNLGQLEVQFYRDLAPLVDVEVPLCVHAAIDADTGHGMIIMRDLVDADCTFLTAMSPYSVDQVSQTLGELAKLHHSDPTSNLSGTDWLAPRLDGYLGVMSEERLQELLDDGRAADLPTEIVDAGRIRSAFSTLAEWASKNPDSVIHGDAHAGNLYLTPTGKPGLIDWQVLQLGPWVLDVAYHVAAVLDVADRERNERSLLNDYLSNRTSMGDDMPSIDDAWDIYRNALAYGFYMWSITHRVEVPIRNMFFKRLGSAVAHHETLNRLGA</sequence>
<evidence type="ECO:0000313" key="2">
    <source>
        <dbReference type="EMBL" id="CAB4329192.1"/>
    </source>
</evidence>
<accession>A0A6J5YK86</accession>
<dbReference type="EMBL" id="CAFBOK010000138">
    <property type="protein sequence ID" value="CAB4989041.1"/>
    <property type="molecule type" value="Genomic_DNA"/>
</dbReference>
<dbReference type="AlphaFoldDB" id="A0A6J5YK86"/>
<dbReference type="EMBL" id="CAEZXY010000001">
    <property type="protein sequence ID" value="CAB4692562.1"/>
    <property type="molecule type" value="Genomic_DNA"/>
</dbReference>
<organism evidence="2">
    <name type="scientific">freshwater metagenome</name>
    <dbReference type="NCBI Taxonomy" id="449393"/>
    <lineage>
        <taxon>unclassified sequences</taxon>
        <taxon>metagenomes</taxon>
        <taxon>ecological metagenomes</taxon>
    </lineage>
</organism>
<dbReference type="InterPro" id="IPR002575">
    <property type="entry name" value="Aminoglycoside_PTrfase"/>
</dbReference>
<reference evidence="2" key="1">
    <citation type="submission" date="2020-05" db="EMBL/GenBank/DDBJ databases">
        <authorList>
            <person name="Chiriac C."/>
            <person name="Salcher M."/>
            <person name="Ghai R."/>
            <person name="Kavagutti S V."/>
        </authorList>
    </citation>
    <scope>NUCLEOTIDE SEQUENCE</scope>
</reference>
<dbReference type="EMBL" id="CAEUNJ010000115">
    <property type="protein sequence ID" value="CAB4372824.1"/>
    <property type="molecule type" value="Genomic_DNA"/>
</dbReference>
<dbReference type="Gene3D" id="3.90.1200.10">
    <property type="match status" value="1"/>
</dbReference>
<evidence type="ECO:0000313" key="6">
    <source>
        <dbReference type="EMBL" id="CAB4692562.1"/>
    </source>
</evidence>
<protein>
    <submittedName>
        <fullName evidence="2">Unannotated protein</fullName>
    </submittedName>
</protein>
<evidence type="ECO:0000313" key="3">
    <source>
        <dbReference type="EMBL" id="CAB4372824.1"/>
    </source>
</evidence>
<evidence type="ECO:0000313" key="7">
    <source>
        <dbReference type="EMBL" id="CAB4938979.1"/>
    </source>
</evidence>
<evidence type="ECO:0000259" key="1">
    <source>
        <dbReference type="Pfam" id="PF01636"/>
    </source>
</evidence>
<dbReference type="EMBL" id="CAFBRD010000001">
    <property type="protein sequence ID" value="CAB5072433.1"/>
    <property type="molecule type" value="Genomic_DNA"/>
</dbReference>
<dbReference type="EMBL" id="CAFBNJ010000001">
    <property type="protein sequence ID" value="CAB4938979.1"/>
    <property type="molecule type" value="Genomic_DNA"/>
</dbReference>
<evidence type="ECO:0000313" key="5">
    <source>
        <dbReference type="EMBL" id="CAB4611113.1"/>
    </source>
</evidence>
<dbReference type="EMBL" id="CAESAL010000001">
    <property type="protein sequence ID" value="CAB4329192.1"/>
    <property type="molecule type" value="Genomic_DNA"/>
</dbReference>
<dbReference type="EMBL" id="CAEZVC010000001">
    <property type="protein sequence ID" value="CAB4611113.1"/>
    <property type="molecule type" value="Genomic_DNA"/>
</dbReference>
<dbReference type="SUPFAM" id="SSF56112">
    <property type="entry name" value="Protein kinase-like (PK-like)"/>
    <property type="match status" value="1"/>
</dbReference>